<evidence type="ECO:0000313" key="3">
    <source>
        <dbReference type="EMBL" id="MFC3766641.1"/>
    </source>
</evidence>
<gene>
    <name evidence="3" type="ORF">ACFOUW_37840</name>
</gene>
<dbReference type="PANTHER" id="PTHR47197">
    <property type="entry name" value="PROTEIN NIRF"/>
    <property type="match status" value="1"/>
</dbReference>
<evidence type="ECO:0000256" key="1">
    <source>
        <dbReference type="SAM" id="SignalP"/>
    </source>
</evidence>
<dbReference type="Pfam" id="PF21959">
    <property type="entry name" value="DUF6923"/>
    <property type="match status" value="1"/>
</dbReference>
<dbReference type="SUPFAM" id="SSF50998">
    <property type="entry name" value="Quinoprotein alcohol dehydrogenase-like"/>
    <property type="match status" value="1"/>
</dbReference>
<dbReference type="InterPro" id="IPR051200">
    <property type="entry name" value="Host-pathogen_enzymatic-act"/>
</dbReference>
<evidence type="ECO:0000313" key="4">
    <source>
        <dbReference type="Proteomes" id="UP001595699"/>
    </source>
</evidence>
<dbReference type="Proteomes" id="UP001595699">
    <property type="component" value="Unassembled WGS sequence"/>
</dbReference>
<dbReference type="InterPro" id="IPR011047">
    <property type="entry name" value="Quinoprotein_ADH-like_sf"/>
</dbReference>
<evidence type="ECO:0000259" key="2">
    <source>
        <dbReference type="Pfam" id="PF21959"/>
    </source>
</evidence>
<feature type="domain" description="DUF6923" evidence="2">
    <location>
        <begin position="128"/>
        <end position="258"/>
    </location>
</feature>
<dbReference type="RefSeq" id="WP_205118197.1">
    <property type="nucleotide sequence ID" value="NZ_JAFBCM010000001.1"/>
</dbReference>
<dbReference type="Gene3D" id="2.130.10.10">
    <property type="entry name" value="YVTN repeat-like/Quinoprotein amine dehydrogenase"/>
    <property type="match status" value="2"/>
</dbReference>
<feature type="signal peptide" evidence="1">
    <location>
        <begin position="1"/>
        <end position="24"/>
    </location>
</feature>
<keyword evidence="1" id="KW-0732">Signal</keyword>
<keyword evidence="4" id="KW-1185">Reference proteome</keyword>
<dbReference type="PANTHER" id="PTHR47197:SF3">
    <property type="entry name" value="DIHYDRO-HEME D1 DEHYDROGENASE"/>
    <property type="match status" value="1"/>
</dbReference>
<feature type="chain" id="PRO_5045534361" evidence="1">
    <location>
        <begin position="25"/>
        <end position="704"/>
    </location>
</feature>
<organism evidence="3 4">
    <name type="scientific">Tenggerimyces flavus</name>
    <dbReference type="NCBI Taxonomy" id="1708749"/>
    <lineage>
        <taxon>Bacteria</taxon>
        <taxon>Bacillati</taxon>
        <taxon>Actinomycetota</taxon>
        <taxon>Actinomycetes</taxon>
        <taxon>Propionibacteriales</taxon>
        <taxon>Nocardioidaceae</taxon>
        <taxon>Tenggerimyces</taxon>
    </lineage>
</organism>
<name>A0ABV7YPH1_9ACTN</name>
<accession>A0ABV7YPH1</accession>
<proteinExistence type="predicted"/>
<dbReference type="EMBL" id="JBHRZH010000056">
    <property type="protein sequence ID" value="MFC3766641.1"/>
    <property type="molecule type" value="Genomic_DNA"/>
</dbReference>
<dbReference type="InterPro" id="IPR054215">
    <property type="entry name" value="DUF6923"/>
</dbReference>
<sequence>MRRFPLLSVLLLLTLALIQTPAQAAADPIEDLGTPLTSLTIMTGAVGREADGSDVVYAVPAGENARLNIVDLHSRQLKRSIPLPGASGSWAVTVASDGRVYVGSYANARLYRYDPATTQVTDLGSPIPGEQYVYGLSAGENGVIFGGTYPNTHAFKFDPATGQTTDYGTIAGTEKYTRATAYDPVQKVLFAGLLSPKARLIRIDTTTGEKREITPAGLTGSGFSDMNYVDGKIFAQVDNQIYVIDAVTGELVSFEDPSGATVQRYPIIARGVSPASNGAVYFTATAYAITRYDLATNTLSTVMSGGQPVSLGRGAAIGYGWITEDGGPKLYGLAGNYAAGTFRFDPASSALEVWTSPFEYVPAPLENVLADPTTGKVYVNAFLNGSTVVYDPATGGSTATTKLGQTEGWAWGPNGKIYVGTYPNGQLSEWDPTTGTNRVLFALEATHHQNRPVAVLPSGGKLFVGTTPGYGLYGGALTFYDLATGQLDVHRDIVTDQTIASLLPLDGKIWAGSSTDAGQGADPRATEARLFLFDPATQQKTAEYTPVPGARSINELTIGHDGRIWGLADGTVFVFDPATRKVVRKLTVFTAPASAQDGALLWRDGYLYGTSAGRLFVVDSLAGKAKVLRTSGLLRLDATPDGRMYTLLRVAGETELSHLGRFTPPADKCPNSDLRATVWRHGVDSRVPNRFVRDGCTLADLIRG</sequence>
<protein>
    <submittedName>
        <fullName evidence="3">DUF6923 family protein</fullName>
    </submittedName>
</protein>
<reference evidence="4" key="1">
    <citation type="journal article" date="2019" name="Int. J. Syst. Evol. Microbiol.">
        <title>The Global Catalogue of Microorganisms (GCM) 10K type strain sequencing project: providing services to taxonomists for standard genome sequencing and annotation.</title>
        <authorList>
            <consortium name="The Broad Institute Genomics Platform"/>
            <consortium name="The Broad Institute Genome Sequencing Center for Infectious Disease"/>
            <person name="Wu L."/>
            <person name="Ma J."/>
        </authorList>
    </citation>
    <scope>NUCLEOTIDE SEQUENCE [LARGE SCALE GENOMIC DNA]</scope>
    <source>
        <strain evidence="4">CGMCC 4.7241</strain>
    </source>
</reference>
<dbReference type="InterPro" id="IPR015943">
    <property type="entry name" value="WD40/YVTN_repeat-like_dom_sf"/>
</dbReference>
<comment type="caution">
    <text evidence="3">The sequence shown here is derived from an EMBL/GenBank/DDBJ whole genome shotgun (WGS) entry which is preliminary data.</text>
</comment>